<accession>A0A8K0TAD6</accession>
<gene>
    <name evidence="2" type="ORF">B0T11DRAFT_360010</name>
</gene>
<evidence type="ECO:0000313" key="3">
    <source>
        <dbReference type="Proteomes" id="UP000813385"/>
    </source>
</evidence>
<organism evidence="2 3">
    <name type="scientific">Plectosphaerella cucumerina</name>
    <dbReference type="NCBI Taxonomy" id="40658"/>
    <lineage>
        <taxon>Eukaryota</taxon>
        <taxon>Fungi</taxon>
        <taxon>Dikarya</taxon>
        <taxon>Ascomycota</taxon>
        <taxon>Pezizomycotina</taxon>
        <taxon>Sordariomycetes</taxon>
        <taxon>Hypocreomycetidae</taxon>
        <taxon>Glomerellales</taxon>
        <taxon>Plectosphaerellaceae</taxon>
        <taxon>Plectosphaerella</taxon>
    </lineage>
</organism>
<feature type="compositionally biased region" description="Acidic residues" evidence="1">
    <location>
        <begin position="58"/>
        <end position="69"/>
    </location>
</feature>
<dbReference type="OrthoDB" id="10571942at2759"/>
<proteinExistence type="predicted"/>
<dbReference type="AlphaFoldDB" id="A0A8K0TAD6"/>
<keyword evidence="3" id="KW-1185">Reference proteome</keyword>
<dbReference type="Proteomes" id="UP000813385">
    <property type="component" value="Unassembled WGS sequence"/>
</dbReference>
<feature type="compositionally biased region" description="Polar residues" evidence="1">
    <location>
        <begin position="8"/>
        <end position="24"/>
    </location>
</feature>
<feature type="non-terminal residue" evidence="2">
    <location>
        <position position="1"/>
    </location>
</feature>
<dbReference type="EMBL" id="JAGPXD010000007">
    <property type="protein sequence ID" value="KAH7347575.1"/>
    <property type="molecule type" value="Genomic_DNA"/>
</dbReference>
<feature type="compositionally biased region" description="Acidic residues" evidence="1">
    <location>
        <begin position="166"/>
        <end position="185"/>
    </location>
</feature>
<feature type="region of interest" description="Disordered" evidence="1">
    <location>
        <begin position="165"/>
        <end position="243"/>
    </location>
</feature>
<feature type="compositionally biased region" description="Acidic residues" evidence="1">
    <location>
        <begin position="203"/>
        <end position="213"/>
    </location>
</feature>
<feature type="region of interest" description="Disordered" evidence="1">
    <location>
        <begin position="1"/>
        <end position="35"/>
    </location>
</feature>
<evidence type="ECO:0000313" key="2">
    <source>
        <dbReference type="EMBL" id="KAH7347575.1"/>
    </source>
</evidence>
<reference evidence="2" key="1">
    <citation type="journal article" date="2021" name="Nat. Commun.">
        <title>Genetic determinants of endophytism in the Arabidopsis root mycobiome.</title>
        <authorList>
            <person name="Mesny F."/>
            <person name="Miyauchi S."/>
            <person name="Thiergart T."/>
            <person name="Pickel B."/>
            <person name="Atanasova L."/>
            <person name="Karlsson M."/>
            <person name="Huettel B."/>
            <person name="Barry K.W."/>
            <person name="Haridas S."/>
            <person name="Chen C."/>
            <person name="Bauer D."/>
            <person name="Andreopoulos W."/>
            <person name="Pangilinan J."/>
            <person name="LaButti K."/>
            <person name="Riley R."/>
            <person name="Lipzen A."/>
            <person name="Clum A."/>
            <person name="Drula E."/>
            <person name="Henrissat B."/>
            <person name="Kohler A."/>
            <person name="Grigoriev I.V."/>
            <person name="Martin F.M."/>
            <person name="Hacquard S."/>
        </authorList>
    </citation>
    <scope>NUCLEOTIDE SEQUENCE</scope>
    <source>
        <strain evidence="2">MPI-CAGE-AT-0016</strain>
    </source>
</reference>
<feature type="region of interest" description="Disordered" evidence="1">
    <location>
        <begin position="47"/>
        <end position="74"/>
    </location>
</feature>
<sequence>PSPPPSSRATSASFFENSDESTLSLPDANQGPHPRIVRGWTAFTNLNFQREEQRQESTEEPDEDSEDFEPPAMNTRRTTQLCGLCFTTRLIGGREFCAKCTKLYNVAKGKGRKSKFEEEPVTSPIERTPEELYMLRLWHGQMPEPCECGNKDDTGLDNEVLHVESDMEESEEDSYNDEDNEEAENREESLNNNHNESYGFLSNEDELMPDADADFSNSISTEDLSLRVDSDESDMEVDEKTRPRAMLANRKRWMGQKVRGLLPEFRPYR</sequence>
<evidence type="ECO:0000256" key="1">
    <source>
        <dbReference type="SAM" id="MobiDB-lite"/>
    </source>
</evidence>
<protein>
    <submittedName>
        <fullName evidence="2">Uncharacterized protein</fullName>
    </submittedName>
</protein>
<comment type="caution">
    <text evidence="2">The sequence shown here is derived from an EMBL/GenBank/DDBJ whole genome shotgun (WGS) entry which is preliminary data.</text>
</comment>
<name>A0A8K0TAD6_9PEZI</name>